<dbReference type="Proteomes" id="UP001596417">
    <property type="component" value="Unassembled WGS sequence"/>
</dbReference>
<reference evidence="2 3" key="1">
    <citation type="journal article" date="2019" name="Int. J. Syst. Evol. Microbiol.">
        <title>The Global Catalogue of Microorganisms (GCM) 10K type strain sequencing project: providing services to taxonomists for standard genome sequencing and annotation.</title>
        <authorList>
            <consortium name="The Broad Institute Genomics Platform"/>
            <consortium name="The Broad Institute Genome Sequencing Center for Infectious Disease"/>
            <person name="Wu L."/>
            <person name="Ma J."/>
        </authorList>
    </citation>
    <scope>NUCLEOTIDE SEQUENCE [LARGE SCALE GENOMIC DNA]</scope>
    <source>
        <strain evidence="2 3">RDMS1</strain>
    </source>
</reference>
<proteinExistence type="predicted"/>
<keyword evidence="1" id="KW-0472">Membrane</keyword>
<dbReference type="AlphaFoldDB" id="A0ABD5YQU2"/>
<evidence type="ECO:0000256" key="1">
    <source>
        <dbReference type="SAM" id="Phobius"/>
    </source>
</evidence>
<comment type="caution">
    <text evidence="2">The sequence shown here is derived from an EMBL/GenBank/DDBJ whole genome shotgun (WGS) entry which is preliminary data.</text>
</comment>
<name>A0ABD5YQU2_9EURY</name>
<evidence type="ECO:0008006" key="4">
    <source>
        <dbReference type="Google" id="ProtNLM"/>
    </source>
</evidence>
<sequence>MAGSVGILLIGISLLVLLPMMTSQPILSGLSVVVGGSIAMLLPVHDDTHVTPTEATSTAVALTLHQLMEGVVLAAAYVAGGVVGLIAALFLTAHTVVETAAVGTAYVVAGQYKRGGLLLCSCRQST</sequence>
<keyword evidence="3" id="KW-1185">Reference proteome</keyword>
<protein>
    <recommendedName>
        <fullName evidence="4">SLC26A/SulP transporter domain-containing protein</fullName>
    </recommendedName>
</protein>
<evidence type="ECO:0000313" key="2">
    <source>
        <dbReference type="EMBL" id="MFC7189880.1"/>
    </source>
</evidence>
<keyword evidence="1" id="KW-1133">Transmembrane helix</keyword>
<gene>
    <name evidence="2" type="ORF">ACFQL7_08440</name>
</gene>
<keyword evidence="1" id="KW-0812">Transmembrane</keyword>
<dbReference type="EMBL" id="JBHTAX010000001">
    <property type="protein sequence ID" value="MFC7189880.1"/>
    <property type="molecule type" value="Genomic_DNA"/>
</dbReference>
<accession>A0ABD5YQU2</accession>
<evidence type="ECO:0000313" key="3">
    <source>
        <dbReference type="Proteomes" id="UP001596417"/>
    </source>
</evidence>
<dbReference type="RefSeq" id="WP_390205291.1">
    <property type="nucleotide sequence ID" value="NZ_JBHTAX010000001.1"/>
</dbReference>
<feature type="transmembrane region" description="Helical" evidence="1">
    <location>
        <begin position="71"/>
        <end position="91"/>
    </location>
</feature>
<organism evidence="2 3">
    <name type="scientific">Halocatena marina</name>
    <dbReference type="NCBI Taxonomy" id="2934937"/>
    <lineage>
        <taxon>Archaea</taxon>
        <taxon>Methanobacteriati</taxon>
        <taxon>Methanobacteriota</taxon>
        <taxon>Stenosarchaea group</taxon>
        <taxon>Halobacteria</taxon>
        <taxon>Halobacteriales</taxon>
        <taxon>Natronomonadaceae</taxon>
        <taxon>Halocatena</taxon>
    </lineage>
</organism>